<evidence type="ECO:0000256" key="2">
    <source>
        <dbReference type="ARBA" id="ARBA00022700"/>
    </source>
</evidence>
<feature type="compositionally biased region" description="Polar residues" evidence="3">
    <location>
        <begin position="213"/>
        <end position="222"/>
    </location>
</feature>
<comment type="similarity">
    <text evidence="1">Belongs to the RGS7BP/RGS9BP family.</text>
</comment>
<evidence type="ECO:0000313" key="4">
    <source>
        <dbReference type="Proteomes" id="UP000038045"/>
    </source>
</evidence>
<dbReference type="Proteomes" id="UP000038045">
    <property type="component" value="Unplaced"/>
</dbReference>
<evidence type="ECO:0000313" key="5">
    <source>
        <dbReference type="WBParaSite" id="PTRK_0000413200.1"/>
    </source>
</evidence>
<keyword evidence="4" id="KW-1185">Reference proteome</keyword>
<keyword evidence="2" id="KW-0734">Signal transduction inhibitor</keyword>
<feature type="compositionally biased region" description="Low complexity" evidence="3">
    <location>
        <begin position="135"/>
        <end position="173"/>
    </location>
</feature>
<dbReference type="InterPro" id="IPR026512">
    <property type="entry name" value="RGS7BP/RGS9BP"/>
</dbReference>
<dbReference type="GO" id="GO:0009968">
    <property type="term" value="P:negative regulation of signal transduction"/>
    <property type="evidence" value="ECO:0007669"/>
    <property type="project" value="UniProtKB-KW"/>
</dbReference>
<name>A0A0N4Z9S0_PARTI</name>
<sequence>MTAKLRQHSLSSVRKLQELLHDCNLQLAAYRNAIQGIGTSADGVALRKEIDACARACVRSCESTKNCVLPQLRHDGELSVEFTKHASQFIGCVSACVVEMKRCTAMEATFPCSNFGGTTTTGGASTSGMGGGVTSGTPTIPISSSGTQQSSSNAGSSGINSSGIHGNNNNNSNTGGGPGTSSTNQNNVPTSEQHIIEMEQMLETLENLITVHFSTTESSPTDKVTPRRRRGASCRPQCVCSKLKTSYA</sequence>
<reference evidence="5" key="1">
    <citation type="submission" date="2017-02" db="UniProtKB">
        <authorList>
            <consortium name="WormBaseParasite"/>
        </authorList>
    </citation>
    <scope>IDENTIFICATION</scope>
</reference>
<dbReference type="WBParaSite" id="PTRK_0000413200.1">
    <property type="protein sequence ID" value="PTRK_0000413200.1"/>
    <property type="gene ID" value="PTRK_0000413200"/>
</dbReference>
<protein>
    <submittedName>
        <fullName evidence="5">CPG4 domain-containing protein</fullName>
    </submittedName>
</protein>
<feature type="region of interest" description="Disordered" evidence="3">
    <location>
        <begin position="213"/>
        <end position="233"/>
    </location>
</feature>
<accession>A0A0N4Z9S0</accession>
<organism evidence="4 5">
    <name type="scientific">Parastrongyloides trichosuri</name>
    <name type="common">Possum-specific nematode worm</name>
    <dbReference type="NCBI Taxonomy" id="131310"/>
    <lineage>
        <taxon>Eukaryota</taxon>
        <taxon>Metazoa</taxon>
        <taxon>Ecdysozoa</taxon>
        <taxon>Nematoda</taxon>
        <taxon>Chromadorea</taxon>
        <taxon>Rhabditida</taxon>
        <taxon>Tylenchina</taxon>
        <taxon>Panagrolaimomorpha</taxon>
        <taxon>Strongyloidoidea</taxon>
        <taxon>Strongyloididae</taxon>
        <taxon>Parastrongyloides</taxon>
    </lineage>
</organism>
<evidence type="ECO:0000256" key="1">
    <source>
        <dbReference type="ARBA" id="ARBA00007457"/>
    </source>
</evidence>
<feature type="region of interest" description="Disordered" evidence="3">
    <location>
        <begin position="123"/>
        <end position="188"/>
    </location>
</feature>
<proteinExistence type="inferred from homology"/>
<dbReference type="AlphaFoldDB" id="A0A0N4Z9S0"/>
<dbReference type="PANTHER" id="PTHR21029">
    <property type="entry name" value="R-SEVEN BINDING PROTEIN (R7BP) HOMOLOG"/>
    <property type="match status" value="1"/>
</dbReference>
<evidence type="ECO:0000256" key="3">
    <source>
        <dbReference type="SAM" id="MobiDB-lite"/>
    </source>
</evidence>